<dbReference type="GO" id="GO:0003700">
    <property type="term" value="F:DNA-binding transcription factor activity"/>
    <property type="evidence" value="ECO:0007669"/>
    <property type="project" value="InterPro"/>
</dbReference>
<dbReference type="InterPro" id="IPR036390">
    <property type="entry name" value="WH_DNA-bd_sf"/>
</dbReference>
<dbReference type="CDD" id="cd00609">
    <property type="entry name" value="AAT_like"/>
    <property type="match status" value="1"/>
</dbReference>
<dbReference type="RefSeq" id="WP_111441069.1">
    <property type="nucleotide sequence ID" value="NZ_QKZI01000018.1"/>
</dbReference>
<dbReference type="Pfam" id="PF00155">
    <property type="entry name" value="Aminotran_1_2"/>
    <property type="match status" value="1"/>
</dbReference>
<dbReference type="InterPro" id="IPR051446">
    <property type="entry name" value="HTH_trans_reg/aminotransferase"/>
</dbReference>
<reference evidence="9 10" key="1">
    <citation type="submission" date="2018-06" db="EMBL/GenBank/DDBJ databases">
        <title>Genomic Encyclopedia of Type Strains, Phase IV (KMG-IV): sequencing the most valuable type-strain genomes for metagenomic binning, comparative biology and taxonomic classification.</title>
        <authorList>
            <person name="Goeker M."/>
        </authorList>
    </citation>
    <scope>NUCLEOTIDE SEQUENCE [LARGE SCALE GENOMIC DNA]</scope>
    <source>
        <strain evidence="9 10">DSM 5</strain>
    </source>
</reference>
<sequence length="473" mass="53575">MDFLMVQLNKDSKIPLYEQLYKGIKDAIINGTIEEGSKLPSKKKLEDYLAISQTTIEFAYSQLVAEGFISSEPRKGYFVHNLEELALIEQPTPLVLQEESEIDSYSIDFSPGKIDTESFPFKVWRKYAKEVISEGNKDFLLLGHPQGDYILREQIASYLYQSRGVKCTPEQIILGSGTEQIMPLVIRLLGRDAIYGIENPGYPLTHHLLEDDQKSVPIPIDEDGVIVSKLEQTNATVMYVTPSHQFPTGAVLSATRRNQLLHWAYQQSNRYIIEDDYDSEFRYTGKPIPALQGIDQNQRVIYLSTFSKSLMPSLRIAYAVLPKSLIAQYKKKYSYYAATVPRMDQHLLARFMEDGSFAKHLNKMRKIYKRKLEIITKTIAEYEPIVTISGEQAGMHLLLTISTSKSEDELVLLAKQAGIRVYGLQEYVTGELDIATYPKIVLGFGGIEVEIINDAITSLINAWDITKNTADSI</sequence>
<dbReference type="InterPro" id="IPR036388">
    <property type="entry name" value="WH-like_DNA-bd_sf"/>
</dbReference>
<dbReference type="SMART" id="SM00345">
    <property type="entry name" value="HTH_GNTR"/>
    <property type="match status" value="1"/>
</dbReference>
<dbReference type="Pfam" id="PF00392">
    <property type="entry name" value="GntR"/>
    <property type="match status" value="1"/>
</dbReference>
<gene>
    <name evidence="9" type="ORF">C7437_11817</name>
</gene>
<comment type="similarity">
    <text evidence="2">In the C-terminal section; belongs to the class-I pyridoxal-phosphate-dependent aminotransferase family.</text>
</comment>
<evidence type="ECO:0000259" key="8">
    <source>
        <dbReference type="PROSITE" id="PS50949"/>
    </source>
</evidence>
<dbReference type="EMBL" id="QKZI01000018">
    <property type="protein sequence ID" value="PZX01256.1"/>
    <property type="molecule type" value="Genomic_DNA"/>
</dbReference>
<evidence type="ECO:0000313" key="10">
    <source>
        <dbReference type="Proteomes" id="UP000248646"/>
    </source>
</evidence>
<dbReference type="InterPro" id="IPR000524">
    <property type="entry name" value="Tscrpt_reg_HTH_GntR"/>
</dbReference>
<evidence type="ECO:0000256" key="1">
    <source>
        <dbReference type="ARBA" id="ARBA00001933"/>
    </source>
</evidence>
<evidence type="ECO:0000256" key="2">
    <source>
        <dbReference type="ARBA" id="ARBA00005384"/>
    </source>
</evidence>
<dbReference type="GO" id="GO:0030170">
    <property type="term" value="F:pyridoxal phosphate binding"/>
    <property type="evidence" value="ECO:0007669"/>
    <property type="project" value="InterPro"/>
</dbReference>
<dbReference type="GO" id="GO:0003677">
    <property type="term" value="F:DNA binding"/>
    <property type="evidence" value="ECO:0007669"/>
    <property type="project" value="UniProtKB-KW"/>
</dbReference>
<organism evidence="9 10">
    <name type="scientific">Psychrobacillus insolitus</name>
    <dbReference type="NCBI Taxonomy" id="1461"/>
    <lineage>
        <taxon>Bacteria</taxon>
        <taxon>Bacillati</taxon>
        <taxon>Bacillota</taxon>
        <taxon>Bacilli</taxon>
        <taxon>Bacillales</taxon>
        <taxon>Bacillaceae</taxon>
        <taxon>Psychrobacillus</taxon>
    </lineage>
</organism>
<keyword evidence="6" id="KW-0238">DNA-binding</keyword>
<keyword evidence="10" id="KW-1185">Reference proteome</keyword>
<dbReference type="GO" id="GO:0008483">
    <property type="term" value="F:transaminase activity"/>
    <property type="evidence" value="ECO:0007669"/>
    <property type="project" value="UniProtKB-KW"/>
</dbReference>
<dbReference type="OrthoDB" id="9808770at2"/>
<keyword evidence="7" id="KW-0804">Transcription</keyword>
<evidence type="ECO:0000256" key="7">
    <source>
        <dbReference type="ARBA" id="ARBA00023163"/>
    </source>
</evidence>
<comment type="cofactor">
    <cofactor evidence="1">
        <name>pyridoxal 5'-phosphate</name>
        <dbReference type="ChEBI" id="CHEBI:597326"/>
    </cofactor>
</comment>
<dbReference type="PANTHER" id="PTHR46577">
    <property type="entry name" value="HTH-TYPE TRANSCRIPTIONAL REGULATORY PROTEIN GABR"/>
    <property type="match status" value="1"/>
</dbReference>
<dbReference type="CDD" id="cd07377">
    <property type="entry name" value="WHTH_GntR"/>
    <property type="match status" value="1"/>
</dbReference>
<dbReference type="Gene3D" id="1.10.10.10">
    <property type="entry name" value="Winged helix-like DNA-binding domain superfamily/Winged helix DNA-binding domain"/>
    <property type="match status" value="1"/>
</dbReference>
<evidence type="ECO:0000256" key="4">
    <source>
        <dbReference type="ARBA" id="ARBA00022898"/>
    </source>
</evidence>
<accession>A0A2W7MW56</accession>
<dbReference type="PANTHER" id="PTHR46577:SF1">
    <property type="entry name" value="HTH-TYPE TRANSCRIPTIONAL REGULATORY PROTEIN GABR"/>
    <property type="match status" value="1"/>
</dbReference>
<evidence type="ECO:0000256" key="6">
    <source>
        <dbReference type="ARBA" id="ARBA00023125"/>
    </source>
</evidence>
<keyword evidence="3" id="KW-0808">Transferase</keyword>
<keyword evidence="4" id="KW-0663">Pyridoxal phosphate</keyword>
<dbReference type="PROSITE" id="PS50949">
    <property type="entry name" value="HTH_GNTR"/>
    <property type="match status" value="1"/>
</dbReference>
<dbReference type="SUPFAM" id="SSF53383">
    <property type="entry name" value="PLP-dependent transferases"/>
    <property type="match status" value="1"/>
</dbReference>
<dbReference type="InterPro" id="IPR015424">
    <property type="entry name" value="PyrdxlP-dep_Trfase"/>
</dbReference>
<comment type="caution">
    <text evidence="9">The sequence shown here is derived from an EMBL/GenBank/DDBJ whole genome shotgun (WGS) entry which is preliminary data.</text>
</comment>
<evidence type="ECO:0000256" key="3">
    <source>
        <dbReference type="ARBA" id="ARBA00022576"/>
    </source>
</evidence>
<dbReference type="InterPro" id="IPR004839">
    <property type="entry name" value="Aminotransferase_I/II_large"/>
</dbReference>
<keyword evidence="3" id="KW-0032">Aminotransferase</keyword>
<dbReference type="SUPFAM" id="SSF46785">
    <property type="entry name" value="Winged helix' DNA-binding domain"/>
    <property type="match status" value="1"/>
</dbReference>
<keyword evidence="5" id="KW-0805">Transcription regulation</keyword>
<dbReference type="AlphaFoldDB" id="A0A2W7MW56"/>
<evidence type="ECO:0000256" key="5">
    <source>
        <dbReference type="ARBA" id="ARBA00023015"/>
    </source>
</evidence>
<dbReference type="InterPro" id="IPR015421">
    <property type="entry name" value="PyrdxlP-dep_Trfase_major"/>
</dbReference>
<feature type="domain" description="HTH gntR-type" evidence="8">
    <location>
        <begin position="14"/>
        <end position="82"/>
    </location>
</feature>
<dbReference type="Proteomes" id="UP000248646">
    <property type="component" value="Unassembled WGS sequence"/>
</dbReference>
<proteinExistence type="inferred from homology"/>
<name>A0A2W7MW56_9BACI</name>
<evidence type="ECO:0000313" key="9">
    <source>
        <dbReference type="EMBL" id="PZX01256.1"/>
    </source>
</evidence>
<protein>
    <submittedName>
        <fullName evidence="9">GntR family transcriptional regulator</fullName>
    </submittedName>
</protein>
<dbReference type="Gene3D" id="3.40.640.10">
    <property type="entry name" value="Type I PLP-dependent aspartate aminotransferase-like (Major domain)"/>
    <property type="match status" value="1"/>
</dbReference>